<feature type="domain" description="GST C-terminal" evidence="2">
    <location>
        <begin position="83"/>
        <end position="209"/>
    </location>
</feature>
<dbReference type="Proteomes" id="UP001419910">
    <property type="component" value="Unassembled WGS sequence"/>
</dbReference>
<name>A0ABU9Y8L2_9SPHN</name>
<gene>
    <name evidence="3" type="ORF">ABC974_21045</name>
</gene>
<evidence type="ECO:0000313" key="3">
    <source>
        <dbReference type="EMBL" id="MEN2792130.1"/>
    </source>
</evidence>
<comment type="caution">
    <text evidence="3">The sequence shown here is derived from an EMBL/GenBank/DDBJ whole genome shotgun (WGS) entry which is preliminary data.</text>
</comment>
<proteinExistence type="predicted"/>
<dbReference type="SUPFAM" id="SSF52833">
    <property type="entry name" value="Thioredoxin-like"/>
    <property type="match status" value="1"/>
</dbReference>
<dbReference type="SFLD" id="SFLDG01150">
    <property type="entry name" value="Main.1:_Beta-like"/>
    <property type="match status" value="1"/>
</dbReference>
<dbReference type="Pfam" id="PF13417">
    <property type="entry name" value="GST_N_3"/>
    <property type="match status" value="1"/>
</dbReference>
<dbReference type="PROSITE" id="PS50404">
    <property type="entry name" value="GST_NTER"/>
    <property type="match status" value="1"/>
</dbReference>
<dbReference type="InterPro" id="IPR036249">
    <property type="entry name" value="Thioredoxin-like_sf"/>
</dbReference>
<dbReference type="PROSITE" id="PS50405">
    <property type="entry name" value="GST_CTER"/>
    <property type="match status" value="1"/>
</dbReference>
<keyword evidence="4" id="KW-1185">Reference proteome</keyword>
<dbReference type="CDD" id="cd00570">
    <property type="entry name" value="GST_N_family"/>
    <property type="match status" value="1"/>
</dbReference>
<dbReference type="PANTHER" id="PTHR44051:SF8">
    <property type="entry name" value="GLUTATHIONE S-TRANSFERASE GSTA"/>
    <property type="match status" value="1"/>
</dbReference>
<dbReference type="InterPro" id="IPR004045">
    <property type="entry name" value="Glutathione_S-Trfase_N"/>
</dbReference>
<dbReference type="SFLD" id="SFLDG00358">
    <property type="entry name" value="Main_(cytGST)"/>
    <property type="match status" value="1"/>
</dbReference>
<dbReference type="InterPro" id="IPR036282">
    <property type="entry name" value="Glutathione-S-Trfase_C_sf"/>
</dbReference>
<dbReference type="EMBL" id="JBDIME010000024">
    <property type="protein sequence ID" value="MEN2792130.1"/>
    <property type="molecule type" value="Genomic_DNA"/>
</dbReference>
<evidence type="ECO:0000259" key="2">
    <source>
        <dbReference type="PROSITE" id="PS50405"/>
    </source>
</evidence>
<dbReference type="SUPFAM" id="SSF47616">
    <property type="entry name" value="GST C-terminal domain-like"/>
    <property type="match status" value="1"/>
</dbReference>
<protein>
    <submittedName>
        <fullName evidence="3">Glutathione S-transferase family protein</fullName>
    </submittedName>
</protein>
<dbReference type="PANTHER" id="PTHR44051">
    <property type="entry name" value="GLUTATHIONE S-TRANSFERASE-RELATED"/>
    <property type="match status" value="1"/>
</dbReference>
<dbReference type="InterPro" id="IPR040079">
    <property type="entry name" value="Glutathione_S-Trfase"/>
</dbReference>
<accession>A0ABU9Y8L2</accession>
<evidence type="ECO:0000259" key="1">
    <source>
        <dbReference type="PROSITE" id="PS50404"/>
    </source>
</evidence>
<dbReference type="Gene3D" id="3.40.30.10">
    <property type="entry name" value="Glutaredoxin"/>
    <property type="match status" value="1"/>
</dbReference>
<feature type="domain" description="GST N-terminal" evidence="1">
    <location>
        <begin position="1"/>
        <end position="78"/>
    </location>
</feature>
<evidence type="ECO:0000313" key="4">
    <source>
        <dbReference type="Proteomes" id="UP001419910"/>
    </source>
</evidence>
<dbReference type="Gene3D" id="1.20.1050.10">
    <property type="match status" value="1"/>
</dbReference>
<reference evidence="3 4" key="1">
    <citation type="submission" date="2024-05" db="EMBL/GenBank/DDBJ databases">
        <authorList>
            <person name="Liu Q."/>
            <person name="Xin Y.-H."/>
        </authorList>
    </citation>
    <scope>NUCLEOTIDE SEQUENCE [LARGE SCALE GENOMIC DNA]</scope>
    <source>
        <strain evidence="3 4">CGMCC 1.10181</strain>
    </source>
</reference>
<dbReference type="InterPro" id="IPR004046">
    <property type="entry name" value="GST_C"/>
</dbReference>
<dbReference type="RefSeq" id="WP_343888149.1">
    <property type="nucleotide sequence ID" value="NZ_BAAAEH010000007.1"/>
</dbReference>
<dbReference type="SFLD" id="SFLDS00019">
    <property type="entry name" value="Glutathione_Transferase_(cytos"/>
    <property type="match status" value="1"/>
</dbReference>
<dbReference type="Pfam" id="PF00043">
    <property type="entry name" value="GST_C"/>
    <property type="match status" value="1"/>
</dbReference>
<organism evidence="3 4">
    <name type="scientific">Sphingomonas oligophenolica</name>
    <dbReference type="NCBI Taxonomy" id="301154"/>
    <lineage>
        <taxon>Bacteria</taxon>
        <taxon>Pseudomonadati</taxon>
        <taxon>Pseudomonadota</taxon>
        <taxon>Alphaproteobacteria</taxon>
        <taxon>Sphingomonadales</taxon>
        <taxon>Sphingomonadaceae</taxon>
        <taxon>Sphingomonas</taxon>
    </lineage>
</organism>
<dbReference type="InterPro" id="IPR010987">
    <property type="entry name" value="Glutathione-S-Trfase_C-like"/>
</dbReference>
<sequence length="210" mass="23157">MKLYILPGSLTSRKPLAVIHHLGLPVELIEVSGAEAQSPAYRAINPNGMAPTLVDGEMTLWESNAIGVYLAESTSDKSLFPPGMRARIEILRWLYWEAIHFNGALGTLFFEIAVKPAIGRGAADPAVVERAEQGFHRFAPVLEAHLADRMFMVGETITYADYAVASCEPYRDRLPVDFANYPAIQRHFDRVAAMPAWHKALGKAPVREAA</sequence>